<dbReference type="Pfam" id="PF02569">
    <property type="entry name" value="Pantoate_ligase"/>
    <property type="match status" value="1"/>
</dbReference>
<comment type="subunit">
    <text evidence="8">Homodimer.</text>
</comment>
<evidence type="ECO:0000256" key="6">
    <source>
        <dbReference type="ARBA" id="ARBA00022840"/>
    </source>
</evidence>
<feature type="binding site" evidence="8">
    <location>
        <begin position="179"/>
        <end position="182"/>
    </location>
    <ligand>
        <name>ATP</name>
        <dbReference type="ChEBI" id="CHEBI:30616"/>
    </ligand>
</feature>
<feature type="binding site" evidence="8">
    <location>
        <position position="208"/>
    </location>
    <ligand>
        <name>ATP</name>
        <dbReference type="ChEBI" id="CHEBI:30616"/>
    </ligand>
</feature>
<dbReference type="SUPFAM" id="SSF52374">
    <property type="entry name" value="Nucleotidylyl transferase"/>
    <property type="match status" value="1"/>
</dbReference>
<feature type="binding site" evidence="8">
    <location>
        <begin position="216"/>
        <end position="219"/>
    </location>
    <ligand>
        <name>ATP</name>
        <dbReference type="ChEBI" id="CHEBI:30616"/>
    </ligand>
</feature>
<comment type="function">
    <text evidence="8">Catalyzes the condensation of pantoate with beta-alanine in an ATP-dependent reaction via a pantoyl-adenylate intermediate.</text>
</comment>
<keyword evidence="6 8" id="KW-0067">ATP-binding</keyword>
<dbReference type="GO" id="GO:0004592">
    <property type="term" value="F:pantoate-beta-alanine ligase activity"/>
    <property type="evidence" value="ECO:0007669"/>
    <property type="project" value="UniProtKB-EC"/>
</dbReference>
<comment type="pathway">
    <text evidence="1 8">Cofactor biosynthesis; (R)-pantothenate biosynthesis; (R)-pantothenate from (R)-pantoate and beta-alanine: step 1/1.</text>
</comment>
<dbReference type="PANTHER" id="PTHR21299:SF1">
    <property type="entry name" value="PANTOATE--BETA-ALANINE LIGASE"/>
    <property type="match status" value="1"/>
</dbReference>
<comment type="subcellular location">
    <subcellularLocation>
        <location evidence="8">Cytoplasm</location>
    </subcellularLocation>
</comment>
<keyword evidence="4 8" id="KW-0566">Pantothenate biosynthesis</keyword>
<dbReference type="HAMAP" id="MF_00158">
    <property type="entry name" value="PanC"/>
    <property type="match status" value="1"/>
</dbReference>
<evidence type="ECO:0000256" key="8">
    <source>
        <dbReference type="HAMAP-Rule" id="MF_00158"/>
    </source>
</evidence>
<dbReference type="EMBL" id="JABBYC010000055">
    <property type="protein sequence ID" value="MBL0888410.1"/>
    <property type="molecule type" value="Genomic_DNA"/>
</dbReference>
<evidence type="ECO:0000313" key="9">
    <source>
        <dbReference type="EMBL" id="MBL0888410.1"/>
    </source>
</evidence>
<dbReference type="EC" id="6.3.2.1" evidence="8"/>
<proteinExistence type="inferred from homology"/>
<dbReference type="InterPro" id="IPR003721">
    <property type="entry name" value="Pantoate_ligase"/>
</dbReference>
<evidence type="ECO:0000256" key="5">
    <source>
        <dbReference type="ARBA" id="ARBA00022741"/>
    </source>
</evidence>
<evidence type="ECO:0000256" key="3">
    <source>
        <dbReference type="ARBA" id="ARBA00022598"/>
    </source>
</evidence>
<evidence type="ECO:0000256" key="7">
    <source>
        <dbReference type="ARBA" id="ARBA00048258"/>
    </source>
</evidence>
<evidence type="ECO:0000256" key="1">
    <source>
        <dbReference type="ARBA" id="ARBA00004990"/>
    </source>
</evidence>
<name>A0ABS1LQA3_9MICO</name>
<dbReference type="CDD" id="cd00560">
    <property type="entry name" value="PanC"/>
    <property type="match status" value="1"/>
</dbReference>
<feature type="binding site" evidence="8">
    <location>
        <position position="185"/>
    </location>
    <ligand>
        <name>(R)-pantoate</name>
        <dbReference type="ChEBI" id="CHEBI:15980"/>
    </ligand>
</feature>
<keyword evidence="3 8" id="KW-0436">Ligase</keyword>
<dbReference type="Gene3D" id="3.40.50.620">
    <property type="entry name" value="HUPs"/>
    <property type="match status" value="1"/>
</dbReference>
<evidence type="ECO:0000256" key="4">
    <source>
        <dbReference type="ARBA" id="ARBA00022655"/>
    </source>
</evidence>
<comment type="miscellaneous">
    <text evidence="8">The reaction proceeds by a bi uni uni bi ping pong mechanism.</text>
</comment>
<feature type="binding site" evidence="8">
    <location>
        <begin position="58"/>
        <end position="65"/>
    </location>
    <ligand>
        <name>ATP</name>
        <dbReference type="ChEBI" id="CHEBI:30616"/>
    </ligand>
</feature>
<keyword evidence="10" id="KW-1185">Reference proteome</keyword>
<comment type="caution">
    <text evidence="9">The sequence shown here is derived from an EMBL/GenBank/DDBJ whole genome shotgun (WGS) entry which is preliminary data.</text>
</comment>
<sequence length="316" mass="33210">MPAAERPEGGAAGAGARPVVVHTREALREALVRWTMSAPISSVAGGDGPARRAVVMTMGALHEGHLELVRRARAEAGANGQVVVTIFVNPLQFGRGEDLAAYPRDLEGDVEKLASVGADLVFAPAPDVVYPYGDPIVRVSAGRIGEVLEGEFRPGHMDGVLTVVLKLLHLVRPDVALFGQKDAQQLLAVRRMVADLDLDVEIVGAPTVRDSDGLALSSRNAYLSDEERERALALSRALRAGAEAGAGGAAEVRRAASEVLNATEGVEVDYLALVDPITVDDVPDDHLGPALLLVAARVGTTRLIDNQAVEVSPQVT</sequence>
<reference evidence="9 10" key="1">
    <citation type="journal article" date="2021" name="Arch. Microbiol.">
        <title>Myceligenerans indicum sp. nov., an actinobacterium isolated from mangrove sediment of Sundarbans, India.</title>
        <authorList>
            <person name="Asha K."/>
            <person name="Bhadury P."/>
        </authorList>
    </citation>
    <scope>NUCLEOTIDE SEQUENCE [LARGE SCALE GENOMIC DNA]</scope>
    <source>
        <strain evidence="9 10">I2</strain>
    </source>
</reference>
<dbReference type="Proteomes" id="UP000675409">
    <property type="component" value="Unassembled WGS sequence"/>
</dbReference>
<feature type="binding site" evidence="8">
    <location>
        <position position="92"/>
    </location>
    <ligand>
        <name>beta-alanine</name>
        <dbReference type="ChEBI" id="CHEBI:57966"/>
    </ligand>
</feature>
<evidence type="ECO:0000256" key="2">
    <source>
        <dbReference type="ARBA" id="ARBA00009256"/>
    </source>
</evidence>
<dbReference type="PANTHER" id="PTHR21299">
    <property type="entry name" value="CYTIDYLATE KINASE/PANTOATE-BETA-ALANINE LIGASE"/>
    <property type="match status" value="1"/>
</dbReference>
<dbReference type="InterPro" id="IPR042176">
    <property type="entry name" value="Pantoate_ligase_C"/>
</dbReference>
<dbReference type="InterPro" id="IPR014729">
    <property type="entry name" value="Rossmann-like_a/b/a_fold"/>
</dbReference>
<feature type="active site" description="Proton donor" evidence="8">
    <location>
        <position position="65"/>
    </location>
</feature>
<keyword evidence="5 8" id="KW-0547">Nucleotide-binding</keyword>
<dbReference type="NCBIfam" id="TIGR00018">
    <property type="entry name" value="panC"/>
    <property type="match status" value="1"/>
</dbReference>
<keyword evidence="8" id="KW-0963">Cytoplasm</keyword>
<protein>
    <recommendedName>
        <fullName evidence="8">Pantothenate synthetase</fullName>
        <shortName evidence="8">PS</shortName>
        <ecNumber evidence="8">6.3.2.1</ecNumber>
    </recommendedName>
    <alternativeName>
        <fullName evidence="8">Pantoate--beta-alanine ligase</fullName>
    </alternativeName>
    <alternativeName>
        <fullName evidence="8">Pantoate-activating enzyme</fullName>
    </alternativeName>
</protein>
<gene>
    <name evidence="8" type="primary">panC</name>
    <name evidence="9" type="ORF">HGK34_19330</name>
</gene>
<comment type="catalytic activity">
    <reaction evidence="7 8">
        <text>(R)-pantoate + beta-alanine + ATP = (R)-pantothenate + AMP + diphosphate + H(+)</text>
        <dbReference type="Rhea" id="RHEA:10912"/>
        <dbReference type="ChEBI" id="CHEBI:15378"/>
        <dbReference type="ChEBI" id="CHEBI:15980"/>
        <dbReference type="ChEBI" id="CHEBI:29032"/>
        <dbReference type="ChEBI" id="CHEBI:30616"/>
        <dbReference type="ChEBI" id="CHEBI:33019"/>
        <dbReference type="ChEBI" id="CHEBI:57966"/>
        <dbReference type="ChEBI" id="CHEBI:456215"/>
        <dbReference type="EC" id="6.3.2.1"/>
    </reaction>
</comment>
<accession>A0ABS1LQA3</accession>
<evidence type="ECO:0000313" key="10">
    <source>
        <dbReference type="Proteomes" id="UP000675409"/>
    </source>
</evidence>
<comment type="similarity">
    <text evidence="2 8">Belongs to the pantothenate synthetase family.</text>
</comment>
<organism evidence="9 10">
    <name type="scientific">Myceligenerans indicum</name>
    <dbReference type="NCBI Taxonomy" id="2593663"/>
    <lineage>
        <taxon>Bacteria</taxon>
        <taxon>Bacillati</taxon>
        <taxon>Actinomycetota</taxon>
        <taxon>Actinomycetes</taxon>
        <taxon>Micrococcales</taxon>
        <taxon>Promicromonosporaceae</taxon>
        <taxon>Myceligenerans</taxon>
    </lineage>
</organism>
<dbReference type="Gene3D" id="3.30.1300.10">
    <property type="entry name" value="Pantoate-beta-alanine ligase, C-terminal domain"/>
    <property type="match status" value="1"/>
</dbReference>
<feature type="binding site" evidence="8">
    <location>
        <position position="92"/>
    </location>
    <ligand>
        <name>(R)-pantoate</name>
        <dbReference type="ChEBI" id="CHEBI:15980"/>
    </ligand>
</feature>